<dbReference type="PRINTS" id="PR01790">
    <property type="entry name" value="SMP30FAMILY"/>
</dbReference>
<organism evidence="3 4">
    <name type="scientific">Roseomonas haemaphysalidis</name>
    <dbReference type="NCBI Taxonomy" id="2768162"/>
    <lineage>
        <taxon>Bacteria</taxon>
        <taxon>Pseudomonadati</taxon>
        <taxon>Pseudomonadota</taxon>
        <taxon>Alphaproteobacteria</taxon>
        <taxon>Acetobacterales</taxon>
        <taxon>Roseomonadaceae</taxon>
        <taxon>Roseomonas</taxon>
    </lineage>
</organism>
<accession>A0ABS3KL95</accession>
<dbReference type="Gene3D" id="2.120.10.30">
    <property type="entry name" value="TolB, C-terminal domain"/>
    <property type="match status" value="1"/>
</dbReference>
<dbReference type="InterPro" id="IPR005511">
    <property type="entry name" value="SMP-30"/>
</dbReference>
<evidence type="ECO:0000313" key="3">
    <source>
        <dbReference type="EMBL" id="MBO1077777.1"/>
    </source>
</evidence>
<dbReference type="Proteomes" id="UP001518989">
    <property type="component" value="Unassembled WGS sequence"/>
</dbReference>
<keyword evidence="4" id="KW-1185">Reference proteome</keyword>
<name>A0ABS3KL95_9PROT</name>
<sequence length="295" mass="32374">MSDIELVVDAHSRIGESPLWSASEQALYWIDIKKPELRRYNEGTGEEQRWPLPSQVGAFALTMQPKGALLALRDGLKQLDFATGAIVDVAPPPYDATLFRFNDGACDPKGRFFVGVTFEPIEGDGQPKKASLHSFTLRGGLRRELDISTQHNGIAWSPTGSHFYLAHSNDGEIWRYHYDPANGRLNDPEIFAHVAPEVGVPDGAAVDAEGCYWCALYGSGRLRRYRPDGVLDREIALPVSQPTMCAFGGQDLGTLYVTSAAEGLDPQTLEREPHAGGLFRFRPGVKGTAPCAYVR</sequence>
<proteinExistence type="inferred from homology"/>
<dbReference type="Pfam" id="PF08450">
    <property type="entry name" value="SGL"/>
    <property type="match status" value="1"/>
</dbReference>
<evidence type="ECO:0000259" key="2">
    <source>
        <dbReference type="Pfam" id="PF08450"/>
    </source>
</evidence>
<dbReference type="EMBL" id="JACTNG010000001">
    <property type="protein sequence ID" value="MBO1077777.1"/>
    <property type="molecule type" value="Genomic_DNA"/>
</dbReference>
<dbReference type="InterPro" id="IPR011042">
    <property type="entry name" value="6-blade_b-propeller_TolB-like"/>
</dbReference>
<comment type="similarity">
    <text evidence="1">Belongs to the SMP-30/CGR1 family.</text>
</comment>
<evidence type="ECO:0000256" key="1">
    <source>
        <dbReference type="ARBA" id="ARBA00008853"/>
    </source>
</evidence>
<dbReference type="PANTHER" id="PTHR10907:SF47">
    <property type="entry name" value="REGUCALCIN"/>
    <property type="match status" value="1"/>
</dbReference>
<evidence type="ECO:0000313" key="4">
    <source>
        <dbReference type="Proteomes" id="UP001518989"/>
    </source>
</evidence>
<dbReference type="PANTHER" id="PTHR10907">
    <property type="entry name" value="REGUCALCIN"/>
    <property type="match status" value="1"/>
</dbReference>
<comment type="caution">
    <text evidence="3">The sequence shown here is derived from an EMBL/GenBank/DDBJ whole genome shotgun (WGS) entry which is preliminary data.</text>
</comment>
<gene>
    <name evidence="3" type="ORF">IAI61_01955</name>
</gene>
<dbReference type="RefSeq" id="WP_207415181.1">
    <property type="nucleotide sequence ID" value="NZ_CP061179.1"/>
</dbReference>
<dbReference type="SUPFAM" id="SSF63829">
    <property type="entry name" value="Calcium-dependent phosphotriesterase"/>
    <property type="match status" value="1"/>
</dbReference>
<protein>
    <submittedName>
        <fullName evidence="3">SMP-30/gluconolactonase/LRE family protein</fullName>
    </submittedName>
</protein>
<dbReference type="InterPro" id="IPR013658">
    <property type="entry name" value="SGL"/>
</dbReference>
<reference evidence="3 4" key="1">
    <citation type="submission" date="2020-09" db="EMBL/GenBank/DDBJ databases">
        <title>Roseomonas.</title>
        <authorList>
            <person name="Zhu W."/>
        </authorList>
    </citation>
    <scope>NUCLEOTIDE SEQUENCE [LARGE SCALE GENOMIC DNA]</scope>
    <source>
        <strain evidence="3 4">573</strain>
    </source>
</reference>
<feature type="domain" description="SMP-30/Gluconolactonase/LRE-like region" evidence="2">
    <location>
        <begin position="14"/>
        <end position="260"/>
    </location>
</feature>